<dbReference type="FunFam" id="3.40.50.880:FF:000030">
    <property type="entry name" value="Gamma-glutamyl-gamma-aminobutyrate hydrolase PuuD"/>
    <property type="match status" value="1"/>
</dbReference>
<dbReference type="InterPro" id="IPR011697">
    <property type="entry name" value="Peptidase_C26"/>
</dbReference>
<evidence type="ECO:0000313" key="1">
    <source>
        <dbReference type="EMBL" id="NYB75904.1"/>
    </source>
</evidence>
<dbReference type="InterPro" id="IPR029062">
    <property type="entry name" value="Class_I_gatase-like"/>
</dbReference>
<dbReference type="CDD" id="cd01745">
    <property type="entry name" value="GATase1_2"/>
    <property type="match status" value="1"/>
</dbReference>
<dbReference type="SUPFAM" id="SSF52317">
    <property type="entry name" value="Class I glutamine amidotransferase-like"/>
    <property type="match status" value="1"/>
</dbReference>
<name>A0A974BMD7_SEDHY</name>
<dbReference type="GO" id="GO:0016811">
    <property type="term" value="F:hydrolase activity, acting on carbon-nitrogen (but not peptide) bonds, in linear amides"/>
    <property type="evidence" value="ECO:0007669"/>
    <property type="project" value="InterPro"/>
</dbReference>
<dbReference type="GO" id="GO:0005829">
    <property type="term" value="C:cytosol"/>
    <property type="evidence" value="ECO:0007669"/>
    <property type="project" value="TreeGrafter"/>
</dbReference>
<reference evidence="1" key="1">
    <citation type="submission" date="2020-07" db="EMBL/GenBank/DDBJ databases">
        <title>Genomic analysis of a strain of Sedimentibacter Hydroxybenzoicus DSM7310.</title>
        <authorList>
            <person name="Ma S."/>
        </authorList>
    </citation>
    <scope>NUCLEOTIDE SEQUENCE</scope>
    <source>
        <strain evidence="1">DSM 7310</strain>
    </source>
</reference>
<gene>
    <name evidence="1" type="ORF">HZF24_17275</name>
</gene>
<dbReference type="PANTHER" id="PTHR43235">
    <property type="entry name" value="GLUTAMINE AMIDOTRANSFERASE PB2B2.05-RELATED"/>
    <property type="match status" value="1"/>
</dbReference>
<protein>
    <submittedName>
        <fullName evidence="1">Type 1 glutamine amidotransferase</fullName>
    </submittedName>
</protein>
<dbReference type="RefSeq" id="WP_179239623.1">
    <property type="nucleotide sequence ID" value="NZ_JACBNQ010000032.1"/>
</dbReference>
<sequence length="240" mass="27382">MKPVIGVTTDSEYSNGYYYQRLNEWNLRAISDNGGISFMFQITNDDEIIEKYLEMVDGIYFTGGNDINPQYYGEDPIKGLGTLDCARDEFEIKLYRKAAEKDIPILGVCKGSQIMNVAAGGKLYQDVNTQVNDVNKHNYSSFGAYEYHNADICTDSKLHEILKVKELKVNSYHHQSVKEVAKGYKIVASARDGIVEAIESEELTFAVGIQWHPEVMYCKYPIHADIFKAFLRQCEIYHNK</sequence>
<dbReference type="InterPro" id="IPR044668">
    <property type="entry name" value="PuuD-like"/>
</dbReference>
<dbReference type="Proteomes" id="UP000611629">
    <property type="component" value="Unassembled WGS sequence"/>
</dbReference>
<dbReference type="Pfam" id="PF07722">
    <property type="entry name" value="Peptidase_C26"/>
    <property type="match status" value="1"/>
</dbReference>
<comment type="caution">
    <text evidence="1">The sequence shown here is derived from an EMBL/GenBank/DDBJ whole genome shotgun (WGS) entry which is preliminary data.</text>
</comment>
<accession>A0A974BMD7</accession>
<dbReference type="EMBL" id="JACBNQ010000032">
    <property type="protein sequence ID" value="NYB75904.1"/>
    <property type="molecule type" value="Genomic_DNA"/>
</dbReference>
<dbReference type="Gene3D" id="3.40.50.880">
    <property type="match status" value="1"/>
</dbReference>
<keyword evidence="1" id="KW-0315">Glutamine amidotransferase</keyword>
<keyword evidence="2" id="KW-1185">Reference proteome</keyword>
<organism evidence="1 2">
    <name type="scientific">Sedimentibacter hydroxybenzoicus DSM 7310</name>
    <dbReference type="NCBI Taxonomy" id="1123245"/>
    <lineage>
        <taxon>Bacteria</taxon>
        <taxon>Bacillati</taxon>
        <taxon>Bacillota</taxon>
        <taxon>Tissierellia</taxon>
        <taxon>Sedimentibacter</taxon>
    </lineage>
</organism>
<dbReference type="AlphaFoldDB" id="A0A974BMD7"/>
<proteinExistence type="predicted"/>
<dbReference type="PANTHER" id="PTHR43235:SF1">
    <property type="entry name" value="GLUTAMINE AMIDOTRANSFERASE PB2B2.05-RELATED"/>
    <property type="match status" value="1"/>
</dbReference>
<dbReference type="PROSITE" id="PS51273">
    <property type="entry name" value="GATASE_TYPE_1"/>
    <property type="match status" value="1"/>
</dbReference>
<evidence type="ECO:0000313" key="2">
    <source>
        <dbReference type="Proteomes" id="UP000611629"/>
    </source>
</evidence>